<dbReference type="Pfam" id="PF01535">
    <property type="entry name" value="PPR"/>
    <property type="match status" value="2"/>
</dbReference>
<dbReference type="FunFam" id="1.25.40.10:FF:002148">
    <property type="entry name" value="Pentatricopeptide repeat-containing protein At2g29760, chloroplastic"/>
    <property type="match status" value="1"/>
</dbReference>
<dbReference type="InterPro" id="IPR011990">
    <property type="entry name" value="TPR-like_helical_dom_sf"/>
</dbReference>
<dbReference type="EMBL" id="JADCNM010000089">
    <property type="protein sequence ID" value="KAG0450813.1"/>
    <property type="molecule type" value="Genomic_DNA"/>
</dbReference>
<evidence type="ECO:0000313" key="8">
    <source>
        <dbReference type="Proteomes" id="UP000639772"/>
    </source>
</evidence>
<dbReference type="GO" id="GO:0009451">
    <property type="term" value="P:RNA modification"/>
    <property type="evidence" value="ECO:0007669"/>
    <property type="project" value="InterPro"/>
</dbReference>
<dbReference type="NCBIfam" id="TIGR00756">
    <property type="entry name" value="PPR"/>
    <property type="match status" value="1"/>
</dbReference>
<evidence type="ECO:0000256" key="3">
    <source>
        <dbReference type="PROSITE-ProRule" id="PRU00708"/>
    </source>
</evidence>
<sequence>MLPFVGVLSACAHGGLIDKGLAIFHSIKEKFKLKHTSDQYSCIVDLLSRAGRFQEVEEIINEMTMKPDKFLWASLLGGCRIHKNIKMAKQAAEALLEIEPENAATYVTLANIYASAGMWDEVELIRQTMDHKGVVKKPGSSWIEIRGKVHMFLVGDASHPDAKKIYALLEKLQIKMKEEGYVPDMNYVLHDVDEEQKEHTLSYHSEKLAVAFGIITTPSGTIIKVFKNLRICGDCHTAFKFISRIMERMIIVRDSNRFHKFRDGICTCGDYW</sequence>
<reference evidence="7 8" key="1">
    <citation type="journal article" date="2020" name="Nat. Food">
        <title>A phased Vanilla planifolia genome enables genetic improvement of flavour and production.</title>
        <authorList>
            <person name="Hasing T."/>
            <person name="Tang H."/>
            <person name="Brym M."/>
            <person name="Khazi F."/>
            <person name="Huang T."/>
            <person name="Chambers A.H."/>
        </authorList>
    </citation>
    <scope>NUCLEOTIDE SEQUENCE [LARGE SCALE GENOMIC DNA]</scope>
    <source>
        <tissue evidence="5">Leaf</tissue>
    </source>
</reference>
<evidence type="ECO:0000256" key="1">
    <source>
        <dbReference type="ARBA" id="ARBA00006643"/>
    </source>
</evidence>
<dbReference type="InterPro" id="IPR046848">
    <property type="entry name" value="E_motif"/>
</dbReference>
<name>A0A835PFI2_VANPL</name>
<dbReference type="InterPro" id="IPR046960">
    <property type="entry name" value="PPR_At4g14850-like_plant"/>
</dbReference>
<dbReference type="Pfam" id="PF20430">
    <property type="entry name" value="Eplus_motif"/>
    <property type="match status" value="1"/>
</dbReference>
<dbReference type="GO" id="GO:0008270">
    <property type="term" value="F:zinc ion binding"/>
    <property type="evidence" value="ECO:0007669"/>
    <property type="project" value="InterPro"/>
</dbReference>
<dbReference type="Pfam" id="PF14432">
    <property type="entry name" value="DYW_deaminase"/>
    <property type="match status" value="1"/>
</dbReference>
<dbReference type="InterPro" id="IPR046849">
    <property type="entry name" value="E2_motif"/>
</dbReference>
<dbReference type="GO" id="GO:0003723">
    <property type="term" value="F:RNA binding"/>
    <property type="evidence" value="ECO:0007669"/>
    <property type="project" value="InterPro"/>
</dbReference>
<dbReference type="PANTHER" id="PTHR47926">
    <property type="entry name" value="PENTATRICOPEPTIDE REPEAT-CONTAINING PROTEIN"/>
    <property type="match status" value="1"/>
</dbReference>
<keyword evidence="7" id="KW-1185">Reference proteome</keyword>
<accession>A0A835PFI2</accession>
<evidence type="ECO:0000256" key="2">
    <source>
        <dbReference type="ARBA" id="ARBA00022737"/>
    </source>
</evidence>
<evidence type="ECO:0000259" key="4">
    <source>
        <dbReference type="Pfam" id="PF14432"/>
    </source>
</evidence>
<feature type="domain" description="DYW" evidence="4">
    <location>
        <begin position="180"/>
        <end position="272"/>
    </location>
</feature>
<dbReference type="AlphaFoldDB" id="A0A835PFI2"/>
<dbReference type="InterPro" id="IPR002885">
    <property type="entry name" value="PPR_rpt"/>
</dbReference>
<dbReference type="Proteomes" id="UP000636800">
    <property type="component" value="Unassembled WGS sequence"/>
</dbReference>
<feature type="repeat" description="PPR" evidence="3">
    <location>
        <begin position="102"/>
        <end position="136"/>
    </location>
</feature>
<comment type="similarity">
    <text evidence="1">Belongs to the PPR family. PCMP-H subfamily.</text>
</comment>
<dbReference type="Pfam" id="PF20431">
    <property type="entry name" value="E_motif"/>
    <property type="match status" value="1"/>
</dbReference>
<dbReference type="OrthoDB" id="185373at2759"/>
<dbReference type="PROSITE" id="PS51375">
    <property type="entry name" value="PPR"/>
    <property type="match status" value="1"/>
</dbReference>
<dbReference type="Gene3D" id="1.25.40.10">
    <property type="entry name" value="Tetratricopeptide repeat domain"/>
    <property type="match status" value="1"/>
</dbReference>
<dbReference type="SUPFAM" id="SSF48452">
    <property type="entry name" value="TPR-like"/>
    <property type="match status" value="1"/>
</dbReference>
<proteinExistence type="inferred from homology"/>
<evidence type="ECO:0000313" key="7">
    <source>
        <dbReference type="Proteomes" id="UP000636800"/>
    </source>
</evidence>
<dbReference type="InterPro" id="IPR032867">
    <property type="entry name" value="DYW_dom"/>
</dbReference>
<organism evidence="5 7">
    <name type="scientific">Vanilla planifolia</name>
    <name type="common">Vanilla</name>
    <dbReference type="NCBI Taxonomy" id="51239"/>
    <lineage>
        <taxon>Eukaryota</taxon>
        <taxon>Viridiplantae</taxon>
        <taxon>Streptophyta</taxon>
        <taxon>Embryophyta</taxon>
        <taxon>Tracheophyta</taxon>
        <taxon>Spermatophyta</taxon>
        <taxon>Magnoliopsida</taxon>
        <taxon>Liliopsida</taxon>
        <taxon>Asparagales</taxon>
        <taxon>Orchidaceae</taxon>
        <taxon>Vanilloideae</taxon>
        <taxon>Vanilleae</taxon>
        <taxon>Vanilla</taxon>
    </lineage>
</organism>
<evidence type="ECO:0000313" key="6">
    <source>
        <dbReference type="EMBL" id="KAG0450813.1"/>
    </source>
</evidence>
<dbReference type="Proteomes" id="UP000639772">
    <property type="component" value="Unassembled WGS sequence"/>
</dbReference>
<dbReference type="PANTHER" id="PTHR47926:SF414">
    <property type="entry name" value="PENTATRICOPEPTIDE REPEAT-CONTAINING PROTEIN DOT4, CHLOROPLASTIC-LIKE"/>
    <property type="match status" value="1"/>
</dbReference>
<comment type="caution">
    <text evidence="5">The sequence shown here is derived from an EMBL/GenBank/DDBJ whole genome shotgun (WGS) entry which is preliminary data.</text>
</comment>
<gene>
    <name evidence="6" type="ORF">HPP92_026536</name>
    <name evidence="5" type="ORF">HPP92_026764</name>
</gene>
<protein>
    <recommendedName>
        <fullName evidence="4">DYW domain-containing protein</fullName>
    </recommendedName>
</protein>
<evidence type="ECO:0000313" key="5">
    <source>
        <dbReference type="EMBL" id="KAG0450737.1"/>
    </source>
</evidence>
<dbReference type="EMBL" id="JADCNL010000088">
    <property type="protein sequence ID" value="KAG0450737.1"/>
    <property type="molecule type" value="Genomic_DNA"/>
</dbReference>
<keyword evidence="2" id="KW-0677">Repeat</keyword>